<protein>
    <submittedName>
        <fullName evidence="2">Uncharacterized protein</fullName>
    </submittedName>
</protein>
<feature type="transmembrane region" description="Helical" evidence="1">
    <location>
        <begin position="124"/>
        <end position="142"/>
    </location>
</feature>
<reference evidence="2 3" key="1">
    <citation type="submission" date="2024-07" db="EMBL/GenBank/DDBJ databases">
        <title>Uliginosibacterium paludis KCTC:42655.</title>
        <authorList>
            <person name="Kim M.K."/>
        </authorList>
    </citation>
    <scope>NUCLEOTIDE SEQUENCE [LARGE SCALE GENOMIC DNA]</scope>
    <source>
        <strain evidence="2 3">KCTC 42655</strain>
    </source>
</reference>
<organism evidence="2 3">
    <name type="scientific">Uliginosibacterium paludis</name>
    <dbReference type="NCBI Taxonomy" id="1615952"/>
    <lineage>
        <taxon>Bacteria</taxon>
        <taxon>Pseudomonadati</taxon>
        <taxon>Pseudomonadota</taxon>
        <taxon>Betaproteobacteria</taxon>
        <taxon>Rhodocyclales</taxon>
        <taxon>Zoogloeaceae</taxon>
        <taxon>Uliginosibacterium</taxon>
    </lineage>
</organism>
<feature type="transmembrane region" description="Helical" evidence="1">
    <location>
        <begin position="186"/>
        <end position="210"/>
    </location>
</feature>
<accession>A0ABV2CPH1</accession>
<feature type="transmembrane region" description="Helical" evidence="1">
    <location>
        <begin position="27"/>
        <end position="52"/>
    </location>
</feature>
<feature type="transmembrane region" description="Helical" evidence="1">
    <location>
        <begin position="222"/>
        <end position="242"/>
    </location>
</feature>
<evidence type="ECO:0000313" key="3">
    <source>
        <dbReference type="Proteomes" id="UP001548590"/>
    </source>
</evidence>
<keyword evidence="1" id="KW-1133">Transmembrane helix</keyword>
<dbReference type="EMBL" id="JBEWLZ010000004">
    <property type="protein sequence ID" value="MET1489809.1"/>
    <property type="molecule type" value="Genomic_DNA"/>
</dbReference>
<keyword evidence="1" id="KW-0812">Transmembrane</keyword>
<feature type="transmembrane region" description="Helical" evidence="1">
    <location>
        <begin position="100"/>
        <end position="117"/>
    </location>
</feature>
<keyword evidence="3" id="KW-1185">Reference proteome</keyword>
<evidence type="ECO:0000256" key="1">
    <source>
        <dbReference type="SAM" id="Phobius"/>
    </source>
</evidence>
<dbReference type="RefSeq" id="WP_345923052.1">
    <property type="nucleotide sequence ID" value="NZ_JBDIVF010000001.1"/>
</dbReference>
<name>A0ABV2CPH1_9RHOO</name>
<proteinExistence type="predicted"/>
<feature type="transmembrane region" description="Helical" evidence="1">
    <location>
        <begin position="154"/>
        <end position="174"/>
    </location>
</feature>
<gene>
    <name evidence="2" type="ORF">ABVT11_08210</name>
</gene>
<comment type="caution">
    <text evidence="2">The sequence shown here is derived from an EMBL/GenBank/DDBJ whole genome shotgun (WGS) entry which is preliminary data.</text>
</comment>
<evidence type="ECO:0000313" key="2">
    <source>
        <dbReference type="EMBL" id="MET1489809.1"/>
    </source>
</evidence>
<keyword evidence="1" id="KW-0472">Membrane</keyword>
<dbReference type="Proteomes" id="UP001548590">
    <property type="component" value="Unassembled WGS sequence"/>
</dbReference>
<sequence>MSASGKPEKLPLRRRLRDVIRRNWRDIMAASLLMASLLLLAGMLVPGILMLWSEALARLTSLAGIQHVSVMQMPLLIPGLPPLQVPIIEHPLGMMENRDWLTNLGGASLVFLLAGLLPASRRTLIRTLCVLHGLFVIMAGVAAADADAFARHSAALGVLTLCLIAALPVFLCLTHSIIEPVFSRRLLTWFAASSYLVLAHPVKLVGHLLATDLMGPLALPTLFLAFGPALDLLALIALHSWVASWRRSSP</sequence>